<dbReference type="AlphaFoldDB" id="A0A7V8U9Z6"/>
<dbReference type="RefSeq" id="WP_181268081.1">
    <property type="nucleotide sequence ID" value="NZ_BAAAGB010000001.1"/>
</dbReference>
<dbReference type="Proteomes" id="UP000589292">
    <property type="component" value="Unassembled WGS sequence"/>
</dbReference>
<feature type="region of interest" description="Disordered" evidence="1">
    <location>
        <begin position="1"/>
        <end position="22"/>
    </location>
</feature>
<evidence type="ECO:0008006" key="4">
    <source>
        <dbReference type="Google" id="ProtNLM"/>
    </source>
</evidence>
<evidence type="ECO:0000313" key="3">
    <source>
        <dbReference type="Proteomes" id="UP000589292"/>
    </source>
</evidence>
<proteinExistence type="predicted"/>
<dbReference type="EMBL" id="VDES01000003">
    <property type="protein sequence ID" value="MBA1375563.1"/>
    <property type="molecule type" value="Genomic_DNA"/>
</dbReference>
<protein>
    <recommendedName>
        <fullName evidence="4">DUF2927 domain-containing protein</fullName>
    </recommendedName>
</protein>
<reference evidence="2 3" key="1">
    <citation type="journal article" date="1994" name="Int. J. Syst. Bacteriol.">
        <title>Phylogenetic positions of novel aerobic, bacteriochlorophyll a-containing bacteria and description of Roseococcus thiosulfatophilus gen. nov., sp. nov., Erythromicrobium ramosum gen. nov., sp. nov., and Erythrobacter litoralis sp. nov.</title>
        <authorList>
            <person name="Yurkov V."/>
            <person name="Stackebrandt E."/>
            <person name="Holmes A."/>
            <person name="Fuerst J.A."/>
            <person name="Hugenholtz P."/>
            <person name="Golecki J."/>
            <person name="Gad'on N."/>
            <person name="Gorlenko V.M."/>
            <person name="Kompantseva E.I."/>
            <person name="Drews G."/>
        </authorList>
    </citation>
    <scope>NUCLEOTIDE SEQUENCE [LARGE SCALE GENOMIC DNA]</scope>
    <source>
        <strain evidence="2 3">KR-99</strain>
    </source>
</reference>
<gene>
    <name evidence="2" type="ORF">FG486_14535</name>
</gene>
<organism evidence="2 3">
    <name type="scientific">Sphingomonas ursincola</name>
    <dbReference type="NCBI Taxonomy" id="56361"/>
    <lineage>
        <taxon>Bacteria</taxon>
        <taxon>Pseudomonadati</taxon>
        <taxon>Pseudomonadota</taxon>
        <taxon>Alphaproteobacteria</taxon>
        <taxon>Sphingomonadales</taxon>
        <taxon>Sphingomonadaceae</taxon>
        <taxon>Sphingomonas</taxon>
    </lineage>
</organism>
<evidence type="ECO:0000256" key="1">
    <source>
        <dbReference type="SAM" id="MobiDB-lite"/>
    </source>
</evidence>
<comment type="caution">
    <text evidence="2">The sequence shown here is derived from an EMBL/GenBank/DDBJ whole genome shotgun (WGS) entry which is preliminary data.</text>
</comment>
<accession>A0A7V8U9Z6</accession>
<evidence type="ECO:0000313" key="2">
    <source>
        <dbReference type="EMBL" id="MBA1375563.1"/>
    </source>
</evidence>
<keyword evidence="3" id="KW-1185">Reference proteome</keyword>
<sequence>MLAFPATGTAQGQNSPGPAIASHGADTQIEVLGERLTEAEARKDAHDYIRKTGIIRNDDPVARWNVPICPRVIGLHDVYGRIVEDRLRGLAKRVGVEAADAPCRANIFISFVTDGKATARRVASRNPTLLNDVPQHARSELMDGNAPVRWWYATTLGTSDGVSVAPQISAAETLGSGSEPSGVLLSVPGIRTFRSGVVQTQVIRSLQSATVIVDINRAHGLPLDSVADYAAMVALAELEPGTPPPNSLLGLFASGGTQARLTSFDISFLQGLYDIPAARAGWQQRRMLVARLVQDAEQAGRILEKP</sequence>
<name>A0A7V8U9Z6_9SPHN</name>